<dbReference type="OrthoDB" id="7872025at2"/>
<dbReference type="RefSeq" id="WP_018302934.1">
    <property type="nucleotide sequence ID" value="NZ_KB902288.1"/>
</dbReference>
<dbReference type="AlphaFoldDB" id="A0A0D0QD24"/>
<organism evidence="1 2">
    <name type="scientific">Wenxinia marina DSM 24838</name>
    <dbReference type="NCBI Taxonomy" id="1123501"/>
    <lineage>
        <taxon>Bacteria</taxon>
        <taxon>Pseudomonadati</taxon>
        <taxon>Pseudomonadota</taxon>
        <taxon>Alphaproteobacteria</taxon>
        <taxon>Rhodobacterales</taxon>
        <taxon>Roseobacteraceae</taxon>
        <taxon>Wenxinia</taxon>
    </lineage>
</organism>
<protein>
    <submittedName>
        <fullName evidence="1">Uncharacterized protein</fullName>
    </submittedName>
</protein>
<evidence type="ECO:0000313" key="2">
    <source>
        <dbReference type="Proteomes" id="UP000035100"/>
    </source>
</evidence>
<keyword evidence="2" id="KW-1185">Reference proteome</keyword>
<accession>A0A0D0QD24</accession>
<sequence>MYIDTIIGPVRRRTPPLVVLYGGFAEAMRRGERFRAEATHRAAYVYVTGAFPTHLRREKTEFLRHITRLSERPSSLDGRIGGVILKDGVAKNLELEEHTMVQAVRQKMQEGYRMSLGRPYSRRRYDLIRMVRDDPDQGVERLTINRHGFEREGW</sequence>
<name>A0A0D0QD24_9RHOB</name>
<evidence type="ECO:0000313" key="1">
    <source>
        <dbReference type="EMBL" id="KIQ70197.1"/>
    </source>
</evidence>
<dbReference type="Proteomes" id="UP000035100">
    <property type="component" value="Unassembled WGS sequence"/>
</dbReference>
<gene>
    <name evidence="1" type="ORF">Wenmar_01156</name>
</gene>
<comment type="caution">
    <text evidence="1">The sequence shown here is derived from an EMBL/GenBank/DDBJ whole genome shotgun (WGS) entry which is preliminary data.</text>
</comment>
<proteinExistence type="predicted"/>
<dbReference type="EMBL" id="AONG01000006">
    <property type="protein sequence ID" value="KIQ70197.1"/>
    <property type="molecule type" value="Genomic_DNA"/>
</dbReference>
<reference evidence="1 2" key="1">
    <citation type="submission" date="2013-01" db="EMBL/GenBank/DDBJ databases">
        <authorList>
            <person name="Fiebig A."/>
            <person name="Goeker M."/>
            <person name="Klenk H.-P.P."/>
        </authorList>
    </citation>
    <scope>NUCLEOTIDE SEQUENCE [LARGE SCALE GENOMIC DNA]</scope>
    <source>
        <strain evidence="1 2">DSM 24838</strain>
    </source>
</reference>